<evidence type="ECO:0000256" key="1">
    <source>
        <dbReference type="SAM" id="SignalP"/>
    </source>
</evidence>
<keyword evidence="3" id="KW-1185">Reference proteome</keyword>
<dbReference type="RefSeq" id="WP_073131029.1">
    <property type="nucleotide sequence ID" value="NZ_FQWQ01000001.1"/>
</dbReference>
<evidence type="ECO:0008006" key="4">
    <source>
        <dbReference type="Google" id="ProtNLM"/>
    </source>
</evidence>
<sequence>MKTLLVNFLCLLMLTAMFLGACNSNEVDPVTTDAVTRDSVPDIDEFVDVDDSLNLTVIDFDTQRPVADMQVFLTTVHFGNGTVTFSDVTPLGISDKCGRVSGPAPRALAWSTAHGYIDSTHFVLLFRGITYGDFYDAVEIGESNKEIMAKRPLVYNFKTTVDRSVPSVRLDWTTRATPWGTYSANGGVQPNYYTIPWGKKIHVWRQTMNSTAWMKEIFSVDFVDGRNETFTDLTASPDSTYLYIVSPYNDAGTSLGAPEVTIDMKTSTGTTTWLPRASTCN</sequence>
<evidence type="ECO:0000313" key="2">
    <source>
        <dbReference type="EMBL" id="SHG52313.1"/>
    </source>
</evidence>
<gene>
    <name evidence="2" type="ORF">SAMN04488109_0653</name>
</gene>
<evidence type="ECO:0000313" key="3">
    <source>
        <dbReference type="Proteomes" id="UP000184212"/>
    </source>
</evidence>
<accession>A0A1M5KJG1</accession>
<dbReference type="EMBL" id="FQWQ01000001">
    <property type="protein sequence ID" value="SHG52313.1"/>
    <property type="molecule type" value="Genomic_DNA"/>
</dbReference>
<reference evidence="2 3" key="1">
    <citation type="submission" date="2016-11" db="EMBL/GenBank/DDBJ databases">
        <authorList>
            <person name="Jaros S."/>
            <person name="Januszkiewicz K."/>
            <person name="Wedrychowicz H."/>
        </authorList>
    </citation>
    <scope>NUCLEOTIDE SEQUENCE [LARGE SCALE GENOMIC DNA]</scope>
    <source>
        <strain evidence="2 3">DSM 24574</strain>
    </source>
</reference>
<dbReference type="AlphaFoldDB" id="A0A1M5KJG1"/>
<keyword evidence="1" id="KW-0732">Signal</keyword>
<name>A0A1M5KJG1_9BACT</name>
<dbReference type="Proteomes" id="UP000184212">
    <property type="component" value="Unassembled WGS sequence"/>
</dbReference>
<dbReference type="InterPro" id="IPR013783">
    <property type="entry name" value="Ig-like_fold"/>
</dbReference>
<protein>
    <recommendedName>
        <fullName evidence="4">Fibronectin type-III domain-containing protein</fullName>
    </recommendedName>
</protein>
<proteinExistence type="predicted"/>
<dbReference type="PROSITE" id="PS51257">
    <property type="entry name" value="PROKAR_LIPOPROTEIN"/>
    <property type="match status" value="1"/>
</dbReference>
<dbReference type="Gene3D" id="2.60.40.10">
    <property type="entry name" value="Immunoglobulins"/>
    <property type="match status" value="1"/>
</dbReference>
<feature type="chain" id="PRO_5013087323" description="Fibronectin type-III domain-containing protein" evidence="1">
    <location>
        <begin position="22"/>
        <end position="281"/>
    </location>
</feature>
<organism evidence="2 3">
    <name type="scientific">Chryseolinea serpens</name>
    <dbReference type="NCBI Taxonomy" id="947013"/>
    <lineage>
        <taxon>Bacteria</taxon>
        <taxon>Pseudomonadati</taxon>
        <taxon>Bacteroidota</taxon>
        <taxon>Cytophagia</taxon>
        <taxon>Cytophagales</taxon>
        <taxon>Fulvivirgaceae</taxon>
        <taxon>Chryseolinea</taxon>
    </lineage>
</organism>
<feature type="signal peptide" evidence="1">
    <location>
        <begin position="1"/>
        <end position="21"/>
    </location>
</feature>